<sequence>MARKVIDGLLSPDVQAQAASALSARGLGDACRTASYTGFISWPTWTGTNTLIYSPDTMLLIAEKRGQDPKVLGAATYDAKAIEARNWSVFEPVGAAA</sequence>
<accession>A0ABV5UPG4</accession>
<gene>
    <name evidence="1" type="ORF">ACFFPI_09270</name>
</gene>
<dbReference type="EMBL" id="JBHMBH010000019">
    <property type="protein sequence ID" value="MFB9714311.1"/>
    <property type="molecule type" value="Genomic_DNA"/>
</dbReference>
<name>A0ABV5UPG4_9MICC</name>
<evidence type="ECO:0000313" key="1">
    <source>
        <dbReference type="EMBL" id="MFB9714311.1"/>
    </source>
</evidence>
<proteinExistence type="predicted"/>
<protein>
    <submittedName>
        <fullName evidence="1">Uncharacterized protein</fullName>
    </submittedName>
</protein>
<organism evidence="1 2">
    <name type="scientific">Arthrobacter methylotrophus</name>
    <dbReference type="NCBI Taxonomy" id="121291"/>
    <lineage>
        <taxon>Bacteria</taxon>
        <taxon>Bacillati</taxon>
        <taxon>Actinomycetota</taxon>
        <taxon>Actinomycetes</taxon>
        <taxon>Micrococcales</taxon>
        <taxon>Micrococcaceae</taxon>
        <taxon>Arthrobacter</taxon>
    </lineage>
</organism>
<dbReference type="RefSeq" id="WP_345044383.1">
    <property type="nucleotide sequence ID" value="NZ_BAABED010000001.1"/>
</dbReference>
<keyword evidence="2" id="KW-1185">Reference proteome</keyword>
<comment type="caution">
    <text evidence="1">The sequence shown here is derived from an EMBL/GenBank/DDBJ whole genome shotgun (WGS) entry which is preliminary data.</text>
</comment>
<evidence type="ECO:0000313" key="2">
    <source>
        <dbReference type="Proteomes" id="UP001589536"/>
    </source>
</evidence>
<reference evidence="1 2" key="1">
    <citation type="submission" date="2024-09" db="EMBL/GenBank/DDBJ databases">
        <authorList>
            <person name="Sun Q."/>
            <person name="Mori K."/>
        </authorList>
    </citation>
    <scope>NUCLEOTIDE SEQUENCE [LARGE SCALE GENOMIC DNA]</scope>
    <source>
        <strain evidence="1 2">JCM 13519</strain>
    </source>
</reference>
<dbReference type="Proteomes" id="UP001589536">
    <property type="component" value="Unassembled WGS sequence"/>
</dbReference>